<dbReference type="InterPro" id="IPR023393">
    <property type="entry name" value="START-like_dom_sf"/>
</dbReference>
<feature type="chain" id="PRO_5015970044" description="Coenzyme Q-binding protein COQ10 START domain-containing protein" evidence="2">
    <location>
        <begin position="19"/>
        <end position="203"/>
    </location>
</feature>
<dbReference type="Gene3D" id="3.30.530.20">
    <property type="match status" value="1"/>
</dbReference>
<evidence type="ECO:0000256" key="2">
    <source>
        <dbReference type="SAM" id="SignalP"/>
    </source>
</evidence>
<accession>A0A2W5U565</accession>
<keyword evidence="2" id="KW-0732">Signal</keyword>
<feature type="signal peptide" evidence="2">
    <location>
        <begin position="1"/>
        <end position="18"/>
    </location>
</feature>
<evidence type="ECO:0000256" key="1">
    <source>
        <dbReference type="ARBA" id="ARBA00008918"/>
    </source>
</evidence>
<protein>
    <recommendedName>
        <fullName evidence="3">Coenzyme Q-binding protein COQ10 START domain-containing protein</fullName>
    </recommendedName>
</protein>
<sequence>MVLRVLAPLLAVSTLSQAQPVEFPKLTDAEKKKLEANEVVVKERKPTDNRGVSGEAMAVVDAPTTEVWPVVRDCEHYAKFLPSTKNTKRTDEDGDTICHDEIELPFPLTNLIADTKSVSREDPQGSFTREWSFVRGTYRRNRGSWKVLPWGEDKSKTLVVYFVDSDPSMLVPDFILRSAQIGTLPNVFVGVRKRVAALRTAQK</sequence>
<evidence type="ECO:0000313" key="5">
    <source>
        <dbReference type="Proteomes" id="UP000249061"/>
    </source>
</evidence>
<evidence type="ECO:0000259" key="3">
    <source>
        <dbReference type="Pfam" id="PF03364"/>
    </source>
</evidence>
<proteinExistence type="inferred from homology"/>
<dbReference type="Pfam" id="PF03364">
    <property type="entry name" value="Polyketide_cyc"/>
    <property type="match status" value="1"/>
</dbReference>
<feature type="domain" description="Coenzyme Q-binding protein COQ10 START" evidence="3">
    <location>
        <begin position="60"/>
        <end position="180"/>
    </location>
</feature>
<comment type="similarity">
    <text evidence="1">Belongs to the ribosome association toxin RatA family.</text>
</comment>
<name>A0A2W5U565_9BACT</name>
<evidence type="ECO:0000313" key="4">
    <source>
        <dbReference type="EMBL" id="PZR18785.1"/>
    </source>
</evidence>
<dbReference type="Proteomes" id="UP000249061">
    <property type="component" value="Unassembled WGS sequence"/>
</dbReference>
<dbReference type="EMBL" id="QFQP01000001">
    <property type="protein sequence ID" value="PZR18785.1"/>
    <property type="molecule type" value="Genomic_DNA"/>
</dbReference>
<reference evidence="4 5" key="1">
    <citation type="submission" date="2017-08" db="EMBL/GenBank/DDBJ databases">
        <title>Infants hospitalized years apart are colonized by the same room-sourced microbial strains.</title>
        <authorList>
            <person name="Brooks B."/>
            <person name="Olm M.R."/>
            <person name="Firek B.A."/>
            <person name="Baker R."/>
            <person name="Thomas B.C."/>
            <person name="Morowitz M.J."/>
            <person name="Banfield J.F."/>
        </authorList>
    </citation>
    <scope>NUCLEOTIDE SEQUENCE [LARGE SCALE GENOMIC DNA]</scope>
    <source>
        <strain evidence="4">S2_003_000_R2_14</strain>
    </source>
</reference>
<dbReference type="InterPro" id="IPR005031">
    <property type="entry name" value="COQ10_START"/>
</dbReference>
<organism evidence="4 5">
    <name type="scientific">Archangium gephyra</name>
    <dbReference type="NCBI Taxonomy" id="48"/>
    <lineage>
        <taxon>Bacteria</taxon>
        <taxon>Pseudomonadati</taxon>
        <taxon>Myxococcota</taxon>
        <taxon>Myxococcia</taxon>
        <taxon>Myxococcales</taxon>
        <taxon>Cystobacterineae</taxon>
        <taxon>Archangiaceae</taxon>
        <taxon>Archangium</taxon>
    </lineage>
</organism>
<dbReference type="AlphaFoldDB" id="A0A2W5U565"/>
<comment type="caution">
    <text evidence="4">The sequence shown here is derived from an EMBL/GenBank/DDBJ whole genome shotgun (WGS) entry which is preliminary data.</text>
</comment>
<gene>
    <name evidence="4" type="ORF">DI536_02585</name>
</gene>
<dbReference type="SUPFAM" id="SSF55961">
    <property type="entry name" value="Bet v1-like"/>
    <property type="match status" value="1"/>
</dbReference>